<evidence type="ECO:0000256" key="7">
    <source>
        <dbReference type="SAM" id="Phobius"/>
    </source>
</evidence>
<evidence type="ECO:0000259" key="8">
    <source>
        <dbReference type="Pfam" id="PF00482"/>
    </source>
</evidence>
<reference evidence="9 10" key="1">
    <citation type="submission" date="2018-09" db="EMBL/GenBank/DDBJ databases">
        <title>Zymobacter palmae IAM14233 (=T109) whole genome analysis.</title>
        <authorList>
            <person name="Yanase H."/>
        </authorList>
    </citation>
    <scope>NUCLEOTIDE SEQUENCE [LARGE SCALE GENOMIC DNA]</scope>
    <source>
        <strain evidence="9 10">IAM14233</strain>
    </source>
</reference>
<dbReference type="InterPro" id="IPR042094">
    <property type="entry name" value="T2SS_GspF_sf"/>
</dbReference>
<dbReference type="InterPro" id="IPR003004">
    <property type="entry name" value="GspF/PilC"/>
</dbReference>
<evidence type="ECO:0000256" key="1">
    <source>
        <dbReference type="ARBA" id="ARBA00004651"/>
    </source>
</evidence>
<sequence length="398" mass="44795">MYSTRRPRYWQWQGIDAEGQRQRGLIEASDRRQARDSLHQQSIAPIIVTRFITLGTPCCSSTALTQWMRQLQQLLAADIGLPQALQVMAEMSSSPATQLLTLQVHHTLAQGESLTSALKATPHARMPSIELTLLAAAEQESVLGHGLRQLVERRQRQHDWLQRCRQQMRYPLTLIVAGLGTLTLMMKMVVPRFAQLYQQSGHALPLLTRGLITLTHALTSRAWPYAVLVALAVVSWRCRHHPRIARISAHLPIIATLQRHRLGIALLEQLLLMRQTRRQQPLLAMPASQQPLDVLTHYLQHALAAGASLSHVLSSCRSGSRPLFAKDVIHLLRIAEHTGQMDDVLEQASQLIAQRSEHYRQTLTAWLEPILLSCLGLVIGTLMLSLYLPILDMKDVMI</sequence>
<dbReference type="Pfam" id="PF00482">
    <property type="entry name" value="T2SSF"/>
    <property type="match status" value="2"/>
</dbReference>
<dbReference type="PANTHER" id="PTHR30012:SF0">
    <property type="entry name" value="TYPE II SECRETION SYSTEM PROTEIN F-RELATED"/>
    <property type="match status" value="1"/>
</dbReference>
<evidence type="ECO:0000256" key="2">
    <source>
        <dbReference type="ARBA" id="ARBA00005745"/>
    </source>
</evidence>
<keyword evidence="10" id="KW-1185">Reference proteome</keyword>
<keyword evidence="3" id="KW-1003">Cell membrane</keyword>
<dbReference type="InterPro" id="IPR018076">
    <property type="entry name" value="T2SS_GspF_dom"/>
</dbReference>
<comment type="subcellular location">
    <subcellularLocation>
        <location evidence="1">Cell membrane</location>
        <topology evidence="1">Multi-pass membrane protein</topology>
    </subcellularLocation>
</comment>
<accession>A0A348HDJ0</accession>
<dbReference type="GO" id="GO:0005886">
    <property type="term" value="C:plasma membrane"/>
    <property type="evidence" value="ECO:0007669"/>
    <property type="project" value="UniProtKB-SubCell"/>
</dbReference>
<feature type="domain" description="Type II secretion system protein GspF" evidence="8">
    <location>
        <begin position="289"/>
        <end position="389"/>
    </location>
</feature>
<dbReference type="Proteomes" id="UP000267342">
    <property type="component" value="Chromosome"/>
</dbReference>
<evidence type="ECO:0000256" key="4">
    <source>
        <dbReference type="ARBA" id="ARBA00022692"/>
    </source>
</evidence>
<evidence type="ECO:0000256" key="5">
    <source>
        <dbReference type="ARBA" id="ARBA00022989"/>
    </source>
</evidence>
<evidence type="ECO:0000256" key="3">
    <source>
        <dbReference type="ARBA" id="ARBA00022475"/>
    </source>
</evidence>
<dbReference type="AlphaFoldDB" id="A0A348HDJ0"/>
<evidence type="ECO:0000313" key="9">
    <source>
        <dbReference type="EMBL" id="BBG29692.1"/>
    </source>
</evidence>
<keyword evidence="4 7" id="KW-0812">Transmembrane</keyword>
<comment type="similarity">
    <text evidence="2">Belongs to the GSP F family.</text>
</comment>
<dbReference type="STRING" id="1123510.GCA_000620025_02281"/>
<evidence type="ECO:0000313" key="10">
    <source>
        <dbReference type="Proteomes" id="UP000267342"/>
    </source>
</evidence>
<keyword evidence="5 7" id="KW-1133">Transmembrane helix</keyword>
<name>A0A348HDJ0_9GAMM</name>
<feature type="transmembrane region" description="Helical" evidence="7">
    <location>
        <begin position="170"/>
        <end position="190"/>
    </location>
</feature>
<evidence type="ECO:0000256" key="6">
    <source>
        <dbReference type="ARBA" id="ARBA00023136"/>
    </source>
</evidence>
<dbReference type="KEGG" id="zpl:ZBT109_0919"/>
<proteinExistence type="inferred from homology"/>
<dbReference type="PRINTS" id="PR00812">
    <property type="entry name" value="BCTERIALGSPF"/>
</dbReference>
<gene>
    <name evidence="9" type="ORF">ZBT109_0919</name>
</gene>
<dbReference type="RefSeq" id="WP_027705343.1">
    <property type="nucleotide sequence ID" value="NZ_AP018933.1"/>
</dbReference>
<feature type="domain" description="Type II secretion system protein GspF" evidence="8">
    <location>
        <begin position="67"/>
        <end position="191"/>
    </location>
</feature>
<dbReference type="PANTHER" id="PTHR30012">
    <property type="entry name" value="GENERAL SECRETION PATHWAY PROTEIN"/>
    <property type="match status" value="1"/>
</dbReference>
<dbReference type="Gene3D" id="1.20.81.30">
    <property type="entry name" value="Type II secretion system (T2SS), domain F"/>
    <property type="match status" value="2"/>
</dbReference>
<organism evidence="9 10">
    <name type="scientific">Zymobacter palmae</name>
    <dbReference type="NCBI Taxonomy" id="33074"/>
    <lineage>
        <taxon>Bacteria</taxon>
        <taxon>Pseudomonadati</taxon>
        <taxon>Pseudomonadota</taxon>
        <taxon>Gammaproteobacteria</taxon>
        <taxon>Oceanospirillales</taxon>
        <taxon>Halomonadaceae</taxon>
        <taxon>Zymobacter group</taxon>
        <taxon>Zymobacter</taxon>
    </lineage>
</organism>
<feature type="transmembrane region" description="Helical" evidence="7">
    <location>
        <begin position="222"/>
        <end position="238"/>
    </location>
</feature>
<feature type="transmembrane region" description="Helical" evidence="7">
    <location>
        <begin position="370"/>
        <end position="390"/>
    </location>
</feature>
<dbReference type="EMBL" id="AP018933">
    <property type="protein sequence ID" value="BBG29692.1"/>
    <property type="molecule type" value="Genomic_DNA"/>
</dbReference>
<protein>
    <submittedName>
        <fullName evidence="9">Type II secretory pathway, component PulF</fullName>
    </submittedName>
</protein>
<keyword evidence="6 7" id="KW-0472">Membrane</keyword>